<keyword evidence="9" id="KW-1185">Reference proteome</keyword>
<dbReference type="InterPro" id="IPR013325">
    <property type="entry name" value="RNA_pol_sigma_r2"/>
</dbReference>
<dbReference type="InterPro" id="IPR007627">
    <property type="entry name" value="RNA_pol_sigma70_r2"/>
</dbReference>
<dbReference type="InterPro" id="IPR013249">
    <property type="entry name" value="RNA_pol_sigma70_r4_t2"/>
</dbReference>
<dbReference type="SUPFAM" id="SSF88659">
    <property type="entry name" value="Sigma3 and sigma4 domains of RNA polymerase sigma factors"/>
    <property type="match status" value="1"/>
</dbReference>
<dbReference type="STRING" id="1122124.GCA_000423165_02126"/>
<dbReference type="CDD" id="cd06171">
    <property type="entry name" value="Sigma70_r4"/>
    <property type="match status" value="1"/>
</dbReference>
<dbReference type="PANTHER" id="PTHR43133">
    <property type="entry name" value="RNA POLYMERASE ECF-TYPE SIGMA FACTO"/>
    <property type="match status" value="1"/>
</dbReference>
<evidence type="ECO:0000313" key="8">
    <source>
        <dbReference type="EMBL" id="RUO69788.1"/>
    </source>
</evidence>
<sequence length="180" mass="21632">MFAPSDEKLVRRAIDNNRQAWLHLVKRYEGLVYNYALRMSGNRDDALDLMQDVFLSLFRNLASWRGESSFKNWLMKIAHYRCIEHFRSRRNFADEHDFDQQESHLDWHDPEAVYQGQQRTQQLVQAMQALPLEQRLVVELKFFQHLRLKDISEQLEVPLNTVKSRLYKAVERLQQLVEEL</sequence>
<dbReference type="InterPro" id="IPR014284">
    <property type="entry name" value="RNA_pol_sigma-70_dom"/>
</dbReference>
<proteinExistence type="inferred from homology"/>
<evidence type="ECO:0000256" key="2">
    <source>
        <dbReference type="ARBA" id="ARBA00023015"/>
    </source>
</evidence>
<dbReference type="AlphaFoldDB" id="A0A432Z0R9"/>
<evidence type="ECO:0000256" key="4">
    <source>
        <dbReference type="ARBA" id="ARBA00023125"/>
    </source>
</evidence>
<evidence type="ECO:0000256" key="3">
    <source>
        <dbReference type="ARBA" id="ARBA00023082"/>
    </source>
</evidence>
<dbReference type="InterPro" id="IPR036388">
    <property type="entry name" value="WH-like_DNA-bd_sf"/>
</dbReference>
<evidence type="ECO:0000259" key="6">
    <source>
        <dbReference type="Pfam" id="PF04542"/>
    </source>
</evidence>
<dbReference type="GO" id="GO:0003677">
    <property type="term" value="F:DNA binding"/>
    <property type="evidence" value="ECO:0007669"/>
    <property type="project" value="UniProtKB-KW"/>
</dbReference>
<evidence type="ECO:0000259" key="7">
    <source>
        <dbReference type="Pfam" id="PF08281"/>
    </source>
</evidence>
<feature type="domain" description="RNA polymerase sigma factor 70 region 4 type 2" evidence="7">
    <location>
        <begin position="121"/>
        <end position="173"/>
    </location>
</feature>
<evidence type="ECO:0000313" key="9">
    <source>
        <dbReference type="Proteomes" id="UP000287022"/>
    </source>
</evidence>
<dbReference type="InterPro" id="IPR039425">
    <property type="entry name" value="RNA_pol_sigma-70-like"/>
</dbReference>
<dbReference type="Gene3D" id="1.10.1740.10">
    <property type="match status" value="1"/>
</dbReference>
<comment type="similarity">
    <text evidence="1">Belongs to the sigma-70 factor family. ECF subfamily.</text>
</comment>
<dbReference type="Proteomes" id="UP000287022">
    <property type="component" value="Unassembled WGS sequence"/>
</dbReference>
<dbReference type="PANTHER" id="PTHR43133:SF8">
    <property type="entry name" value="RNA POLYMERASE SIGMA FACTOR HI_1459-RELATED"/>
    <property type="match status" value="1"/>
</dbReference>
<dbReference type="NCBIfam" id="TIGR02937">
    <property type="entry name" value="sigma70-ECF"/>
    <property type="match status" value="1"/>
</dbReference>
<protein>
    <submittedName>
        <fullName evidence="8">RNA polymerase subunit sigma-70</fullName>
    </submittedName>
</protein>
<evidence type="ECO:0000256" key="1">
    <source>
        <dbReference type="ARBA" id="ARBA00010641"/>
    </source>
</evidence>
<dbReference type="InterPro" id="IPR013324">
    <property type="entry name" value="RNA_pol_sigma_r3/r4-like"/>
</dbReference>
<dbReference type="GO" id="GO:0016987">
    <property type="term" value="F:sigma factor activity"/>
    <property type="evidence" value="ECO:0007669"/>
    <property type="project" value="UniProtKB-KW"/>
</dbReference>
<keyword evidence="2" id="KW-0805">Transcription regulation</keyword>
<gene>
    <name evidence="8" type="ORF">CWI80_11250</name>
</gene>
<organism evidence="8 9">
    <name type="scientific">Pseudidiomarina sediminum</name>
    <dbReference type="NCBI Taxonomy" id="431675"/>
    <lineage>
        <taxon>Bacteria</taxon>
        <taxon>Pseudomonadati</taxon>
        <taxon>Pseudomonadota</taxon>
        <taxon>Gammaproteobacteria</taxon>
        <taxon>Alteromonadales</taxon>
        <taxon>Idiomarinaceae</taxon>
        <taxon>Pseudidiomarina</taxon>
    </lineage>
</organism>
<dbReference type="Gene3D" id="1.10.10.10">
    <property type="entry name" value="Winged helix-like DNA-binding domain superfamily/Winged helix DNA-binding domain"/>
    <property type="match status" value="1"/>
</dbReference>
<dbReference type="Pfam" id="PF08281">
    <property type="entry name" value="Sigma70_r4_2"/>
    <property type="match status" value="1"/>
</dbReference>
<dbReference type="SUPFAM" id="SSF88946">
    <property type="entry name" value="Sigma2 domain of RNA polymerase sigma factors"/>
    <property type="match status" value="1"/>
</dbReference>
<dbReference type="RefSeq" id="WP_026860834.1">
    <property type="nucleotide sequence ID" value="NZ_PIQE01000004.1"/>
</dbReference>
<reference evidence="9" key="1">
    <citation type="journal article" date="2018" name="Front. Microbiol.">
        <title>Genome-Based Analysis Reveals the Taxonomy and Diversity of the Family Idiomarinaceae.</title>
        <authorList>
            <person name="Liu Y."/>
            <person name="Lai Q."/>
            <person name="Shao Z."/>
        </authorList>
    </citation>
    <scope>NUCLEOTIDE SEQUENCE [LARGE SCALE GENOMIC DNA]</scope>
    <source>
        <strain evidence="9">c121</strain>
    </source>
</reference>
<comment type="caution">
    <text evidence="8">The sequence shown here is derived from an EMBL/GenBank/DDBJ whole genome shotgun (WGS) entry which is preliminary data.</text>
</comment>
<keyword evidence="5" id="KW-0804">Transcription</keyword>
<evidence type="ECO:0000256" key="5">
    <source>
        <dbReference type="ARBA" id="ARBA00023163"/>
    </source>
</evidence>
<keyword evidence="4" id="KW-0238">DNA-binding</keyword>
<name>A0A432Z0R9_9GAMM</name>
<keyword evidence="3" id="KW-0731">Sigma factor</keyword>
<feature type="domain" description="RNA polymerase sigma-70 region 2" evidence="6">
    <location>
        <begin position="24"/>
        <end position="90"/>
    </location>
</feature>
<accession>A0A432Z0R9</accession>
<dbReference type="Pfam" id="PF04542">
    <property type="entry name" value="Sigma70_r2"/>
    <property type="match status" value="1"/>
</dbReference>
<dbReference type="EMBL" id="PIQE01000004">
    <property type="protein sequence ID" value="RUO69788.1"/>
    <property type="molecule type" value="Genomic_DNA"/>
</dbReference>
<dbReference type="GO" id="GO:0006352">
    <property type="term" value="P:DNA-templated transcription initiation"/>
    <property type="evidence" value="ECO:0007669"/>
    <property type="project" value="InterPro"/>
</dbReference>